<organism evidence="1 2">
    <name type="scientific">Flavobacterium sediminilitoris</name>
    <dbReference type="NCBI Taxonomy" id="2024526"/>
    <lineage>
        <taxon>Bacteria</taxon>
        <taxon>Pseudomonadati</taxon>
        <taxon>Bacteroidota</taxon>
        <taxon>Flavobacteriia</taxon>
        <taxon>Flavobacteriales</taxon>
        <taxon>Flavobacteriaceae</taxon>
        <taxon>Flavobacterium</taxon>
    </lineage>
</organism>
<name>A0ABY4HN53_9FLAO</name>
<sequence length="745" mass="89340">MSFKLLAIRPLEGCNPKFLKNLEENRIYQFYNDYEFILDEQNENVIEIKHTPTVPDNLYKIKEDLEINISAIVGKNGSGKSSLVELMYAFFYQLSISEKIIDLFDFSSVIDDSLISEKYIDSFKLEKEHQKNRIFENESEYRWFKKNIEESYNEYLRHLEYEEGYSFDTKNFEIIKHIKNWKYYFDHRLIYNIEDLFIEIYYENNGKYYLLKSDKDYFNKIKSFELLNNSWQEIKIIDKNIFYNLVVNYSMYGLNSNELGDWIERIFHKNDGYQTPIVLNPYREKGIIDINNENELTKDRFLINLILHKKLIRQNGKKISSLIFKRIFKRDSLYYTSSDPINQKYLKILWEFFIKQKAIKIDKLNIENIDLNSITRNDYYCFNYLFNKLKKISNIYSIYSEFRGINNFEFSDEKSLKFIKDILDKLSNDYSHITFKIRQIINFVILSKFEEKNNRKIFSLNFESDEVYNFKIGYNINLNDYTKEINQISLKYNINKIFLLTPPIFEIDYSFNDESTLSNLSSGERQQLFSINSILYHLSNINSTMTNDFDNKYKSINLILDEIELYAHPEMQKQFLNNLLNSIEKIEINEIESINIQFITHSPFILSDIPKQNILYLKTEEREREIEGLKQKIQIAIPQSTEDKKSFGANITDLLADSFFIEDGLMGDFAKEKISTVINWLNKKESTIQTKEEAKQIIEIIDEPVLKYKLREKYFERFPKEYDKELNIKTLEKEAERLGYTIQKK</sequence>
<evidence type="ECO:0008006" key="3">
    <source>
        <dbReference type="Google" id="ProtNLM"/>
    </source>
</evidence>
<reference evidence="1" key="2">
    <citation type="submission" date="2022-04" db="EMBL/GenBank/DDBJ databases">
        <title>Complete Genome Sequence of Flavobacterium sediminilitoris YSM-43, Isolated from a Tidal Sediment.</title>
        <authorList>
            <person name="Lee P.A."/>
        </authorList>
    </citation>
    <scope>NUCLEOTIDE SEQUENCE</scope>
    <source>
        <strain evidence="1">YSM-43</strain>
    </source>
</reference>
<dbReference type="InterPro" id="IPR027417">
    <property type="entry name" value="P-loop_NTPase"/>
</dbReference>
<reference evidence="1" key="1">
    <citation type="submission" date="2021-12" db="EMBL/GenBank/DDBJ databases">
        <authorList>
            <person name="Cha I.-T."/>
            <person name="Lee K.-E."/>
            <person name="Park S.-J."/>
        </authorList>
    </citation>
    <scope>NUCLEOTIDE SEQUENCE</scope>
    <source>
        <strain evidence="1">YSM-43</strain>
    </source>
</reference>
<dbReference type="Proteomes" id="UP000830454">
    <property type="component" value="Chromosome"/>
</dbReference>
<keyword evidence="2" id="KW-1185">Reference proteome</keyword>
<accession>A0ABY4HN53</accession>
<proteinExistence type="predicted"/>
<dbReference type="SUPFAM" id="SSF52540">
    <property type="entry name" value="P-loop containing nucleoside triphosphate hydrolases"/>
    <property type="match status" value="1"/>
</dbReference>
<evidence type="ECO:0000313" key="1">
    <source>
        <dbReference type="EMBL" id="UOX33767.1"/>
    </source>
</evidence>
<dbReference type="EMBL" id="CP090145">
    <property type="protein sequence ID" value="UOX33767.1"/>
    <property type="molecule type" value="Genomic_DNA"/>
</dbReference>
<dbReference type="RefSeq" id="WP_246916284.1">
    <property type="nucleotide sequence ID" value="NZ_CP090145.1"/>
</dbReference>
<protein>
    <recommendedName>
        <fullName evidence="3">AbiEii toxin of type IV toxin-antitoxin system</fullName>
    </recommendedName>
</protein>
<gene>
    <name evidence="1" type="ORF">LXD69_17250</name>
</gene>
<evidence type="ECO:0000313" key="2">
    <source>
        <dbReference type="Proteomes" id="UP000830454"/>
    </source>
</evidence>